<accession>A0A6F8T8G0</accession>
<keyword evidence="2" id="KW-1185">Reference proteome</keyword>
<gene>
    <name evidence="1" type="ORF">TUM19329_33260</name>
</gene>
<name>A0A6F8T8G0_9GAMM</name>
<dbReference type="Proteomes" id="UP000502894">
    <property type="component" value="Chromosome"/>
</dbReference>
<proteinExistence type="predicted"/>
<organism evidence="1 2">
    <name type="scientific">Legionella antarctica</name>
    <dbReference type="NCBI Taxonomy" id="2708020"/>
    <lineage>
        <taxon>Bacteria</taxon>
        <taxon>Pseudomonadati</taxon>
        <taxon>Pseudomonadota</taxon>
        <taxon>Gammaproteobacteria</taxon>
        <taxon>Legionellales</taxon>
        <taxon>Legionellaceae</taxon>
        <taxon>Legionella</taxon>
    </lineage>
</organism>
<reference evidence="1" key="1">
    <citation type="journal article" date="2020" name="Microbiol. Resour. Announc.">
        <title>Complete Genome Sequence of Novel Psychrotolerant Legionella Strain TUM19329, Isolated from Antarctic Lake Sediment.</title>
        <authorList>
            <person name="Shimada S."/>
            <person name="Nakai R."/>
            <person name="Aoki K."/>
            <person name="Shimoeda N."/>
            <person name="Ohno G."/>
            <person name="Miyazaki Y."/>
            <person name="Kudoh S."/>
            <person name="Imura S."/>
            <person name="Watanabe K."/>
            <person name="Ishii Y."/>
            <person name="Tateda K."/>
        </authorList>
    </citation>
    <scope>NUCLEOTIDE SEQUENCE [LARGE SCALE GENOMIC DNA]</scope>
    <source>
        <strain evidence="1">TUM19329</strain>
    </source>
</reference>
<dbReference type="RefSeq" id="WP_173238192.1">
    <property type="nucleotide sequence ID" value="NZ_AP022839.1"/>
</dbReference>
<evidence type="ECO:0000313" key="2">
    <source>
        <dbReference type="Proteomes" id="UP000502894"/>
    </source>
</evidence>
<dbReference type="EMBL" id="AP022839">
    <property type="protein sequence ID" value="BCA96965.1"/>
    <property type="molecule type" value="Genomic_DNA"/>
</dbReference>
<protein>
    <submittedName>
        <fullName evidence="1">Uncharacterized protein</fullName>
    </submittedName>
</protein>
<dbReference type="AlphaFoldDB" id="A0A6F8T8G0"/>
<sequence length="110" mass="12571">MGGMELFCLNIFKGGVAIDFQGETIRVPHRVADIVGLIKEYNCSEVKDVYKLYADIRKKAQDALDNPRTGQKQSTKDFYQNVLDNLYVAHDVMVVEPNEDNLIRNNQFNC</sequence>
<dbReference type="KEGG" id="lant:TUM19329_33260"/>
<evidence type="ECO:0000313" key="1">
    <source>
        <dbReference type="EMBL" id="BCA96965.1"/>
    </source>
</evidence>